<protein>
    <submittedName>
        <fullName evidence="2">Unnamed protein product</fullName>
    </submittedName>
</protein>
<feature type="region of interest" description="Disordered" evidence="1">
    <location>
        <begin position="160"/>
        <end position="184"/>
    </location>
</feature>
<gene>
    <name evidence="2" type="ORF">Plil01_000055900</name>
</gene>
<comment type="caution">
    <text evidence="2">The sequence shown here is derived from an EMBL/GenBank/DDBJ whole genome shotgun (WGS) entry which is preliminary data.</text>
</comment>
<keyword evidence="3" id="KW-1185">Reference proteome</keyword>
<proteinExistence type="predicted"/>
<evidence type="ECO:0000313" key="2">
    <source>
        <dbReference type="EMBL" id="GMF09675.1"/>
    </source>
</evidence>
<accession>A0A9W6T8N3</accession>
<dbReference type="EMBL" id="BSXW01000016">
    <property type="protein sequence ID" value="GMF09675.1"/>
    <property type="molecule type" value="Genomic_DNA"/>
</dbReference>
<sequence>MMHSHPSPPPFVGSAWGPRGQCCFHLGEKHELVTLPLADPPLGGAVTEAGCLSSSPADPMIFNSAGSESGAWCSGVDAWCRRQRQGSRGGDSEDSLVHCVQPVCRMNVNLEPTSFSSMLEHSQFGGGLQVAQQPLMHAQAQPFALQGMVSQPISMGAPQFMKQPAQQQTHAPAPVELPADQSVS</sequence>
<reference evidence="2" key="1">
    <citation type="submission" date="2023-04" db="EMBL/GenBank/DDBJ databases">
        <title>Phytophthora lilii NBRC 32176.</title>
        <authorList>
            <person name="Ichikawa N."/>
            <person name="Sato H."/>
            <person name="Tonouchi N."/>
        </authorList>
    </citation>
    <scope>NUCLEOTIDE SEQUENCE</scope>
    <source>
        <strain evidence="2">NBRC 32176</strain>
    </source>
</reference>
<dbReference type="AlphaFoldDB" id="A0A9W6T8N3"/>
<evidence type="ECO:0000313" key="3">
    <source>
        <dbReference type="Proteomes" id="UP001165083"/>
    </source>
</evidence>
<dbReference type="Proteomes" id="UP001165083">
    <property type="component" value="Unassembled WGS sequence"/>
</dbReference>
<feature type="compositionally biased region" description="Low complexity" evidence="1">
    <location>
        <begin position="163"/>
        <end position="174"/>
    </location>
</feature>
<organism evidence="2 3">
    <name type="scientific">Phytophthora lilii</name>
    <dbReference type="NCBI Taxonomy" id="2077276"/>
    <lineage>
        <taxon>Eukaryota</taxon>
        <taxon>Sar</taxon>
        <taxon>Stramenopiles</taxon>
        <taxon>Oomycota</taxon>
        <taxon>Peronosporomycetes</taxon>
        <taxon>Peronosporales</taxon>
        <taxon>Peronosporaceae</taxon>
        <taxon>Phytophthora</taxon>
    </lineage>
</organism>
<name>A0A9W6T8N3_9STRA</name>
<evidence type="ECO:0000256" key="1">
    <source>
        <dbReference type="SAM" id="MobiDB-lite"/>
    </source>
</evidence>